<evidence type="ECO:0000256" key="4">
    <source>
        <dbReference type="ARBA" id="ARBA00022617"/>
    </source>
</evidence>
<evidence type="ECO:0000256" key="14">
    <source>
        <dbReference type="ARBA" id="ARBA00042815"/>
    </source>
</evidence>
<dbReference type="PANTHER" id="PTHR47948:SF11">
    <property type="entry name" value="TRANS-CINNAMATE 4-MONOOXYGENASE"/>
    <property type="match status" value="1"/>
</dbReference>
<protein>
    <recommendedName>
        <fullName evidence="12">Trans-cinnamate 4-monooxygenase</fullName>
    </recommendedName>
    <alternativeName>
        <fullName evidence="13">Cinnamic acid 4-hydroxylase</fullName>
    </alternativeName>
    <alternativeName>
        <fullName evidence="15">Cytochrome P450 73</fullName>
    </alternativeName>
    <alternativeName>
        <fullName evidence="14">Cytochrome P450C4H</fullName>
    </alternativeName>
</protein>
<evidence type="ECO:0000256" key="1">
    <source>
        <dbReference type="ARBA" id="ARBA00001971"/>
    </source>
</evidence>
<organism evidence="18 19">
    <name type="scientific">Trema orientale</name>
    <name type="common">Charcoal tree</name>
    <name type="synonym">Celtis orientalis</name>
    <dbReference type="NCBI Taxonomy" id="63057"/>
    <lineage>
        <taxon>Eukaryota</taxon>
        <taxon>Viridiplantae</taxon>
        <taxon>Streptophyta</taxon>
        <taxon>Embryophyta</taxon>
        <taxon>Tracheophyta</taxon>
        <taxon>Spermatophyta</taxon>
        <taxon>Magnoliopsida</taxon>
        <taxon>eudicotyledons</taxon>
        <taxon>Gunneridae</taxon>
        <taxon>Pentapetalae</taxon>
        <taxon>rosids</taxon>
        <taxon>fabids</taxon>
        <taxon>Rosales</taxon>
        <taxon>Cannabaceae</taxon>
        <taxon>Trema</taxon>
    </lineage>
</organism>
<keyword evidence="6" id="KW-0479">Metal-binding</keyword>
<dbReference type="Pfam" id="PF00067">
    <property type="entry name" value="p450"/>
    <property type="match status" value="1"/>
</dbReference>
<evidence type="ECO:0000256" key="9">
    <source>
        <dbReference type="ARBA" id="ARBA00023004"/>
    </source>
</evidence>
<comment type="similarity">
    <text evidence="3">Belongs to the cytochrome P450 family.</text>
</comment>
<proteinExistence type="inferred from homology"/>
<dbReference type="GO" id="GO:0016710">
    <property type="term" value="F:trans-cinnamate 4-monooxygenase activity"/>
    <property type="evidence" value="ECO:0007669"/>
    <property type="project" value="TreeGrafter"/>
</dbReference>
<evidence type="ECO:0000256" key="12">
    <source>
        <dbReference type="ARBA" id="ARBA00040090"/>
    </source>
</evidence>
<dbReference type="OrthoDB" id="2789670at2759"/>
<dbReference type="SUPFAM" id="SSF48264">
    <property type="entry name" value="Cytochrome P450"/>
    <property type="match status" value="1"/>
</dbReference>
<evidence type="ECO:0000313" key="19">
    <source>
        <dbReference type="Proteomes" id="UP000237000"/>
    </source>
</evidence>
<evidence type="ECO:0000256" key="17">
    <source>
        <dbReference type="SAM" id="MobiDB-lite"/>
    </source>
</evidence>
<comment type="subcellular location">
    <subcellularLocation>
        <location evidence="2">Membrane</location>
        <topology evidence="2">Single-pass membrane protein</topology>
    </subcellularLocation>
</comment>
<dbReference type="InParanoid" id="A0A2P5BPM6"/>
<keyword evidence="4" id="KW-0349">Heme</keyword>
<dbReference type="AlphaFoldDB" id="A0A2P5BPM6"/>
<feature type="compositionally biased region" description="Basic residues" evidence="17">
    <location>
        <begin position="220"/>
        <end position="230"/>
    </location>
</feature>
<keyword evidence="8" id="KW-0560">Oxidoreductase</keyword>
<keyword evidence="9" id="KW-0408">Iron</keyword>
<evidence type="ECO:0000256" key="7">
    <source>
        <dbReference type="ARBA" id="ARBA00022989"/>
    </source>
</evidence>
<evidence type="ECO:0000256" key="2">
    <source>
        <dbReference type="ARBA" id="ARBA00004167"/>
    </source>
</evidence>
<keyword evidence="11" id="KW-0472">Membrane</keyword>
<keyword evidence="5" id="KW-0812">Transmembrane</keyword>
<dbReference type="PANTHER" id="PTHR47948">
    <property type="entry name" value="TRANS-CINNAMATE 4-MONOOXYGENASE"/>
    <property type="match status" value="1"/>
</dbReference>
<dbReference type="InterPro" id="IPR036396">
    <property type="entry name" value="Cyt_P450_sf"/>
</dbReference>
<accession>A0A2P5BPM6</accession>
<keyword evidence="7" id="KW-1133">Transmembrane helix</keyword>
<evidence type="ECO:0000256" key="15">
    <source>
        <dbReference type="ARBA" id="ARBA00042998"/>
    </source>
</evidence>
<evidence type="ECO:0000256" key="13">
    <source>
        <dbReference type="ARBA" id="ARBA00041322"/>
    </source>
</evidence>
<feature type="compositionally biased region" description="Gly residues" evidence="17">
    <location>
        <begin position="262"/>
        <end position="273"/>
    </location>
</feature>
<dbReference type="Gene3D" id="1.10.630.10">
    <property type="entry name" value="Cytochrome P450"/>
    <property type="match status" value="1"/>
</dbReference>
<dbReference type="GO" id="GO:0016020">
    <property type="term" value="C:membrane"/>
    <property type="evidence" value="ECO:0007669"/>
    <property type="project" value="UniProtKB-SubCell"/>
</dbReference>
<dbReference type="GO" id="GO:0020037">
    <property type="term" value="F:heme binding"/>
    <property type="evidence" value="ECO:0007669"/>
    <property type="project" value="InterPro"/>
</dbReference>
<dbReference type="GO" id="GO:0005506">
    <property type="term" value="F:iron ion binding"/>
    <property type="evidence" value="ECO:0007669"/>
    <property type="project" value="InterPro"/>
</dbReference>
<feature type="region of interest" description="Disordered" evidence="17">
    <location>
        <begin position="208"/>
        <end position="273"/>
    </location>
</feature>
<name>A0A2P5BPM6_TREOI</name>
<dbReference type="EMBL" id="JXTC01000483">
    <property type="protein sequence ID" value="PON50720.1"/>
    <property type="molecule type" value="Genomic_DNA"/>
</dbReference>
<evidence type="ECO:0000256" key="3">
    <source>
        <dbReference type="ARBA" id="ARBA00010617"/>
    </source>
</evidence>
<evidence type="ECO:0000256" key="10">
    <source>
        <dbReference type="ARBA" id="ARBA00023033"/>
    </source>
</evidence>
<evidence type="ECO:0000256" key="5">
    <source>
        <dbReference type="ARBA" id="ARBA00022692"/>
    </source>
</evidence>
<comment type="caution">
    <text evidence="18">The sequence shown here is derived from an EMBL/GenBank/DDBJ whole genome shotgun (WGS) entry which is preliminary data.</text>
</comment>
<evidence type="ECO:0000256" key="11">
    <source>
        <dbReference type="ARBA" id="ARBA00023136"/>
    </source>
</evidence>
<evidence type="ECO:0000256" key="8">
    <source>
        <dbReference type="ARBA" id="ARBA00023002"/>
    </source>
</evidence>
<comment type="cofactor">
    <cofactor evidence="1">
        <name>heme</name>
        <dbReference type="ChEBI" id="CHEBI:30413"/>
    </cofactor>
</comment>
<evidence type="ECO:0000313" key="18">
    <source>
        <dbReference type="EMBL" id="PON50720.1"/>
    </source>
</evidence>
<gene>
    <name evidence="18" type="ORF">TorRG33x02_313490</name>
</gene>
<keyword evidence="19" id="KW-1185">Reference proteome</keyword>
<evidence type="ECO:0000256" key="16">
    <source>
        <dbReference type="ARBA" id="ARBA00045946"/>
    </source>
</evidence>
<reference evidence="19" key="1">
    <citation type="submission" date="2016-06" db="EMBL/GenBank/DDBJ databases">
        <title>Parallel loss of symbiosis genes in relatives of nitrogen-fixing non-legume Parasponia.</title>
        <authorList>
            <person name="Van Velzen R."/>
            <person name="Holmer R."/>
            <person name="Bu F."/>
            <person name="Rutten L."/>
            <person name="Van Zeijl A."/>
            <person name="Liu W."/>
            <person name="Santuari L."/>
            <person name="Cao Q."/>
            <person name="Sharma T."/>
            <person name="Shen D."/>
            <person name="Roswanjaya Y."/>
            <person name="Wardhani T."/>
            <person name="Kalhor M.S."/>
            <person name="Jansen J."/>
            <person name="Van den Hoogen J."/>
            <person name="Gungor B."/>
            <person name="Hartog M."/>
            <person name="Hontelez J."/>
            <person name="Verver J."/>
            <person name="Yang W.-C."/>
            <person name="Schijlen E."/>
            <person name="Repin R."/>
            <person name="Schilthuizen M."/>
            <person name="Schranz E."/>
            <person name="Heidstra R."/>
            <person name="Miyata K."/>
            <person name="Fedorova E."/>
            <person name="Kohlen W."/>
            <person name="Bisseling T."/>
            <person name="Smit S."/>
            <person name="Geurts R."/>
        </authorList>
    </citation>
    <scope>NUCLEOTIDE SEQUENCE [LARGE SCALE GENOMIC DNA]</scope>
    <source>
        <strain evidence="19">cv. RG33-2</strain>
    </source>
</reference>
<dbReference type="GO" id="GO:0009808">
    <property type="term" value="P:lignin metabolic process"/>
    <property type="evidence" value="ECO:0007669"/>
    <property type="project" value="TreeGrafter"/>
</dbReference>
<dbReference type="Proteomes" id="UP000237000">
    <property type="component" value="Unassembled WGS sequence"/>
</dbReference>
<evidence type="ECO:0000256" key="6">
    <source>
        <dbReference type="ARBA" id="ARBA00022723"/>
    </source>
</evidence>
<sequence>MALVAYLGAGPKRSPQLASTNRIGSQRLQLLMHNNLYMIIFDKRGVLAQSLGYNYGDFIPILRPFLRGYLNINREACEKRLSTKLITNTNKSKNKEKLGFAGIGHILEAQQMGEITKDNVHYLIENMNVAAKNSHFIVDCTLAGAKAIIIKAPSLEWAIADVANHPEVQKRIQIELDTVLGPGIQITERDIQKLLYLQAVIEEVLKARHGGSSPGPSSEHKRRKDRIIRHPSREQDNDKYVVVGQQPDPLEEPGRVSTPEIRGGGVPCGGQRQ</sequence>
<dbReference type="STRING" id="63057.A0A2P5BPM6"/>
<dbReference type="InterPro" id="IPR001128">
    <property type="entry name" value="Cyt_P450"/>
</dbReference>
<keyword evidence="10" id="KW-0503">Monooxygenase</keyword>
<comment type="function">
    <text evidence="16">Catalyzes the first oxidative step of the phenylpropanoid pathway in higher plants by transforming trans-cinnamate into p-coumarate. The compounds formed by this pathway are essential components for lignification, pollination, and defense against ultraviolet light, predators and pathogens.</text>
</comment>